<feature type="region of interest" description="Disordered" evidence="1">
    <location>
        <begin position="1"/>
        <end position="32"/>
    </location>
</feature>
<reference evidence="3 4" key="1">
    <citation type="journal article" date="2021" name="Nat. Commun.">
        <title>Incipient diploidization of the medicinal plant Perilla within 10,000 years.</title>
        <authorList>
            <person name="Zhang Y."/>
            <person name="Shen Q."/>
            <person name="Leng L."/>
            <person name="Zhang D."/>
            <person name="Chen S."/>
            <person name="Shi Y."/>
            <person name="Ning Z."/>
            <person name="Chen S."/>
        </authorList>
    </citation>
    <scope>NUCLEOTIDE SEQUENCE [LARGE SCALE GENOMIC DNA]</scope>
    <source>
        <strain evidence="4">cv. PC099</strain>
    </source>
</reference>
<dbReference type="AlphaFoldDB" id="A0AAD4P0K0"/>
<evidence type="ECO:0000256" key="1">
    <source>
        <dbReference type="SAM" id="MobiDB-lite"/>
    </source>
</evidence>
<name>A0AAD4P0K0_PERFH</name>
<dbReference type="EMBL" id="SDAM02001607">
    <property type="protein sequence ID" value="KAH6822114.1"/>
    <property type="molecule type" value="Genomic_DNA"/>
</dbReference>
<sequence>MFICGSGSLSNHDEADNEAYVSPCSTPKRSRRSSSFCKIMGKDSGNKNPYSDRGLDKFYALLADLDDKKQKIYTQKGSEDISFVRFVYTNDSDNVKPIVVKVKERNSQKTAGKNFIDQRSFKSTADHDIGAAATPAAAAAEEARSEKTMKKRRSLKCKGSFKLEDLRHPHFFIPVMVVLILLFLAIYGRSFAILCTSIGWYLAPTIGGGSASTSSERKPKRKKEYVRKKSEKMISVHNEGPSSPKSVINGLTRLHQQQQHDPKRNF</sequence>
<evidence type="ECO:0000313" key="4">
    <source>
        <dbReference type="Proteomes" id="UP001190926"/>
    </source>
</evidence>
<dbReference type="InterPro" id="IPR045880">
    <property type="entry name" value="ZCF37"/>
</dbReference>
<keyword evidence="4" id="KW-1185">Reference proteome</keyword>
<comment type="caution">
    <text evidence="3">The sequence shown here is derived from an EMBL/GenBank/DDBJ whole genome shotgun (WGS) entry which is preliminary data.</text>
</comment>
<dbReference type="PANTHER" id="PTHR35275">
    <property type="entry name" value="ZCF37"/>
    <property type="match status" value="1"/>
</dbReference>
<evidence type="ECO:0000313" key="3">
    <source>
        <dbReference type="EMBL" id="KAH6822114.1"/>
    </source>
</evidence>
<gene>
    <name evidence="3" type="ORF">C2S53_006335</name>
</gene>
<accession>A0AAD4P0K0</accession>
<evidence type="ECO:0008006" key="5">
    <source>
        <dbReference type="Google" id="ProtNLM"/>
    </source>
</evidence>
<evidence type="ECO:0000256" key="2">
    <source>
        <dbReference type="SAM" id="Phobius"/>
    </source>
</evidence>
<feature type="transmembrane region" description="Helical" evidence="2">
    <location>
        <begin position="171"/>
        <end position="188"/>
    </location>
</feature>
<organism evidence="3 4">
    <name type="scientific">Perilla frutescens var. hirtella</name>
    <name type="common">Perilla citriodora</name>
    <name type="synonym">Perilla setoyensis</name>
    <dbReference type="NCBI Taxonomy" id="608512"/>
    <lineage>
        <taxon>Eukaryota</taxon>
        <taxon>Viridiplantae</taxon>
        <taxon>Streptophyta</taxon>
        <taxon>Embryophyta</taxon>
        <taxon>Tracheophyta</taxon>
        <taxon>Spermatophyta</taxon>
        <taxon>Magnoliopsida</taxon>
        <taxon>eudicotyledons</taxon>
        <taxon>Gunneridae</taxon>
        <taxon>Pentapetalae</taxon>
        <taxon>asterids</taxon>
        <taxon>lamiids</taxon>
        <taxon>Lamiales</taxon>
        <taxon>Lamiaceae</taxon>
        <taxon>Nepetoideae</taxon>
        <taxon>Elsholtzieae</taxon>
        <taxon>Perilla</taxon>
    </lineage>
</organism>
<keyword evidence="2" id="KW-0812">Transmembrane</keyword>
<dbReference type="PANTHER" id="PTHR35275:SF1">
    <property type="entry name" value="OS07G0585900 PROTEIN"/>
    <property type="match status" value="1"/>
</dbReference>
<dbReference type="Proteomes" id="UP001190926">
    <property type="component" value="Unassembled WGS sequence"/>
</dbReference>
<proteinExistence type="predicted"/>
<keyword evidence="2" id="KW-1133">Transmembrane helix</keyword>
<protein>
    <recommendedName>
        <fullName evidence="5">ZCF37</fullName>
    </recommendedName>
</protein>
<keyword evidence="2" id="KW-0472">Membrane</keyword>
<feature type="region of interest" description="Disordered" evidence="1">
    <location>
        <begin position="208"/>
        <end position="266"/>
    </location>
</feature>